<dbReference type="Gene3D" id="1.25.40.10">
    <property type="entry name" value="Tetratricopeptide repeat domain"/>
    <property type="match status" value="1"/>
</dbReference>
<dbReference type="GO" id="GO:0000963">
    <property type="term" value="P:mitochondrial RNA processing"/>
    <property type="evidence" value="ECO:0007669"/>
    <property type="project" value="TreeGrafter"/>
</dbReference>
<comment type="caution">
    <text evidence="2">The sequence shown here is derived from an EMBL/GenBank/DDBJ whole genome shotgun (WGS) entry which is preliminary data.</text>
</comment>
<dbReference type="PANTHER" id="PTHR47932:SF63">
    <property type="entry name" value="OS08G0290000 PROTEIN"/>
    <property type="match status" value="1"/>
</dbReference>
<dbReference type="EMBL" id="MBFU01000040">
    <property type="protein sequence ID" value="PWA02975.1"/>
    <property type="molecule type" value="Genomic_DNA"/>
</dbReference>
<dbReference type="Proteomes" id="UP000245591">
    <property type="component" value="Unassembled WGS sequence"/>
</dbReference>
<protein>
    <recommendedName>
        <fullName evidence="4">Pentatricopeptide repeat-containing protein</fullName>
    </recommendedName>
</protein>
<dbReference type="GO" id="GO:0005739">
    <property type="term" value="C:mitochondrion"/>
    <property type="evidence" value="ECO:0007669"/>
    <property type="project" value="TreeGrafter"/>
</dbReference>
<dbReference type="InterPro" id="IPR002885">
    <property type="entry name" value="PPR_rpt"/>
</dbReference>
<organism evidence="2 3">
    <name type="scientific">Smittium angustum</name>
    <dbReference type="NCBI Taxonomy" id="133377"/>
    <lineage>
        <taxon>Eukaryota</taxon>
        <taxon>Fungi</taxon>
        <taxon>Fungi incertae sedis</taxon>
        <taxon>Zoopagomycota</taxon>
        <taxon>Kickxellomycotina</taxon>
        <taxon>Harpellomycetes</taxon>
        <taxon>Harpellales</taxon>
        <taxon>Legeriomycetaceae</taxon>
        <taxon>Smittium</taxon>
    </lineage>
</organism>
<dbReference type="Pfam" id="PF01535">
    <property type="entry name" value="PPR"/>
    <property type="match status" value="1"/>
</dbReference>
<dbReference type="GO" id="GO:0003729">
    <property type="term" value="F:mRNA binding"/>
    <property type="evidence" value="ECO:0007669"/>
    <property type="project" value="TreeGrafter"/>
</dbReference>
<evidence type="ECO:0008006" key="4">
    <source>
        <dbReference type="Google" id="ProtNLM"/>
    </source>
</evidence>
<keyword evidence="1" id="KW-0677">Repeat</keyword>
<sequence length="476" mass="54139">MFYNKLVHFYSLNNNFDTVSALLNQMVSNNAPPDIVTWNSVLKGMFQNGKTKQAKLLISGLSTLSTQKMDDSNSNGGFMFANELKQWDQSIGRIRLPISLKMFIQKYKFLCQDLIAAHPLVPTLATHSVIIGGLKKMGYYDYLHEYRMAIKDQNVNFLLKISLDVSLLKSSVIRSQLKKSFECTKQLYSHLTKDDIPSKSSITINLLNGCINTGDVRMAFEITRRKSTINEFMILPLLLTLERYSQMNVDTRLNKIIPSIIMNIINPVNQLIYSKEKGFENSDSNLTIELPTNETQDLGIYNGLQKQNISANELGEFAFEISNLLLGINKSIHMDFYRLISTSPSHFASFLQIVKNWFGSEGLLEFMENFQEETQKNLPLNTTGLNIVLNSIVVYDPSLAFQLFTSFTSMNRNSLKSTNIPKDTLDSRILLFPDIVTMRVLLNGAMNVSDYDLAKKVAMSFASNYYINSKLLREKK</sequence>
<proteinExistence type="predicted"/>
<evidence type="ECO:0000313" key="3">
    <source>
        <dbReference type="Proteomes" id="UP000245591"/>
    </source>
</evidence>
<dbReference type="InterPro" id="IPR011990">
    <property type="entry name" value="TPR-like_helical_dom_sf"/>
</dbReference>
<keyword evidence="3" id="KW-1185">Reference proteome</keyword>
<accession>A0A2U1JD81</accession>
<evidence type="ECO:0000256" key="1">
    <source>
        <dbReference type="ARBA" id="ARBA00022737"/>
    </source>
</evidence>
<reference evidence="2 3" key="1">
    <citation type="journal article" date="2018" name="MBio">
        <title>Comparative Genomics Reveals the Core Gene Toolbox for the Fungus-Insect Symbiosis.</title>
        <authorList>
            <person name="Wang Y."/>
            <person name="Stata M."/>
            <person name="Wang W."/>
            <person name="Stajich J.E."/>
            <person name="White M.M."/>
            <person name="Moncalvo J.M."/>
        </authorList>
    </citation>
    <scope>NUCLEOTIDE SEQUENCE [LARGE SCALE GENOMIC DNA]</scope>
    <source>
        <strain evidence="2 3">AUS-126-30</strain>
    </source>
</reference>
<evidence type="ECO:0000313" key="2">
    <source>
        <dbReference type="EMBL" id="PWA02975.1"/>
    </source>
</evidence>
<name>A0A2U1JD81_SMIAN</name>
<dbReference type="GO" id="GO:0008380">
    <property type="term" value="P:RNA splicing"/>
    <property type="evidence" value="ECO:0007669"/>
    <property type="project" value="TreeGrafter"/>
</dbReference>
<dbReference type="PANTHER" id="PTHR47932">
    <property type="entry name" value="ATPASE EXPRESSION PROTEIN 3"/>
    <property type="match status" value="1"/>
</dbReference>
<dbReference type="AlphaFoldDB" id="A0A2U1JD81"/>
<gene>
    <name evidence="2" type="ORF">BB558_000869</name>
</gene>